<name>A0A4E0R6P5_FASHE</name>
<keyword evidence="3" id="KW-1185">Reference proteome</keyword>
<comment type="caution">
    <text evidence="2">The sequence shown here is derived from an EMBL/GenBank/DDBJ whole genome shotgun (WGS) entry which is preliminary data.</text>
</comment>
<keyword evidence="1" id="KW-0175">Coiled coil</keyword>
<protein>
    <submittedName>
        <fullName evidence="2">Uncharacterized protein</fullName>
    </submittedName>
</protein>
<evidence type="ECO:0000313" key="3">
    <source>
        <dbReference type="Proteomes" id="UP000230066"/>
    </source>
</evidence>
<dbReference type="EMBL" id="JXXN02017732">
    <property type="protein sequence ID" value="THD18008.1"/>
    <property type="molecule type" value="Genomic_DNA"/>
</dbReference>
<organism evidence="2 3">
    <name type="scientific">Fasciola hepatica</name>
    <name type="common">Liver fluke</name>
    <dbReference type="NCBI Taxonomy" id="6192"/>
    <lineage>
        <taxon>Eukaryota</taxon>
        <taxon>Metazoa</taxon>
        <taxon>Spiralia</taxon>
        <taxon>Lophotrochozoa</taxon>
        <taxon>Platyhelminthes</taxon>
        <taxon>Trematoda</taxon>
        <taxon>Digenea</taxon>
        <taxon>Plagiorchiida</taxon>
        <taxon>Echinostomata</taxon>
        <taxon>Echinostomatoidea</taxon>
        <taxon>Fasciolidae</taxon>
        <taxon>Fasciola</taxon>
    </lineage>
</organism>
<reference evidence="2" key="1">
    <citation type="submission" date="2019-03" db="EMBL/GenBank/DDBJ databases">
        <title>Improved annotation for the trematode Fasciola hepatica.</title>
        <authorList>
            <person name="Choi Y.-J."/>
            <person name="Martin J."/>
            <person name="Mitreva M."/>
        </authorList>
    </citation>
    <scope>NUCLEOTIDE SEQUENCE [LARGE SCALE GENOMIC DNA]</scope>
</reference>
<evidence type="ECO:0000256" key="1">
    <source>
        <dbReference type="SAM" id="Coils"/>
    </source>
</evidence>
<feature type="coiled-coil region" evidence="1">
    <location>
        <begin position="337"/>
        <end position="380"/>
    </location>
</feature>
<gene>
    <name evidence="2" type="ORF">D915_011050</name>
</gene>
<dbReference type="Proteomes" id="UP000230066">
    <property type="component" value="Unassembled WGS sequence"/>
</dbReference>
<proteinExistence type="predicted"/>
<sequence>MNFDSETCSVYSRVYHLLNVVSEGLYTAYSGVVDGLRVCHSDHDAQLYLTVPAWFRILTYILLEAEPSDLKNSWPSVLSPGNYINLFHEFIVLLLDGAHEENFLKNSLTDIPSLTKEIYVRIQSSAIRVLSRLCGISQPLTVSWWCPQRMLYLNLLKAISTQSVSTDEMPEIISDAIHCTNKLITSSSYSAQCRIFYELLPPRVNEHHGFRGYLITLCKDSLHNCWVSVQKSGVEEAIKSEKLIGESSPQLPIQRSVLTGFCEMIFFYPNTWCSDALVDQSSWLLAAVNMALYIILRCDAINGTEEDSTVAVGVILALLRSSDDSPRFVTHFLNPLLSDLNTECNHLEATANSLVRDATMVAEQQQKKQLETALAAKEATLLRLRLLKTTTQHPTMFSRTPGVMRQLRCLMEPLISRFVSQVIRFFIFLPKVTINHMRLFFANYTSFVC</sequence>
<evidence type="ECO:0000313" key="2">
    <source>
        <dbReference type="EMBL" id="THD18008.1"/>
    </source>
</evidence>
<dbReference type="AlphaFoldDB" id="A0A4E0R6P5"/>
<accession>A0A4E0R6P5</accession>